<evidence type="ECO:0000313" key="1">
    <source>
        <dbReference type="EMBL" id="KAG0431570.1"/>
    </source>
</evidence>
<reference evidence="1 2" key="1">
    <citation type="journal article" date="2020" name="Cell">
        <title>Large-Scale Comparative Analyses of Tick Genomes Elucidate Their Genetic Diversity and Vector Capacities.</title>
        <authorList>
            <consortium name="Tick Genome and Microbiome Consortium (TIGMIC)"/>
            <person name="Jia N."/>
            <person name="Wang J."/>
            <person name="Shi W."/>
            <person name="Du L."/>
            <person name="Sun Y."/>
            <person name="Zhan W."/>
            <person name="Jiang J.F."/>
            <person name="Wang Q."/>
            <person name="Zhang B."/>
            <person name="Ji P."/>
            <person name="Bell-Sakyi L."/>
            <person name="Cui X.M."/>
            <person name="Yuan T.T."/>
            <person name="Jiang B.G."/>
            <person name="Yang W.F."/>
            <person name="Lam T.T."/>
            <person name="Chang Q.C."/>
            <person name="Ding S.J."/>
            <person name="Wang X.J."/>
            <person name="Zhu J.G."/>
            <person name="Ruan X.D."/>
            <person name="Zhao L."/>
            <person name="Wei J.T."/>
            <person name="Ye R.Z."/>
            <person name="Que T.C."/>
            <person name="Du C.H."/>
            <person name="Zhou Y.H."/>
            <person name="Cheng J.X."/>
            <person name="Dai P.F."/>
            <person name="Guo W.B."/>
            <person name="Han X.H."/>
            <person name="Huang E.J."/>
            <person name="Li L.F."/>
            <person name="Wei W."/>
            <person name="Gao Y.C."/>
            <person name="Liu J.Z."/>
            <person name="Shao H.Z."/>
            <person name="Wang X."/>
            <person name="Wang C.C."/>
            <person name="Yang T.C."/>
            <person name="Huo Q.B."/>
            <person name="Li W."/>
            <person name="Chen H.Y."/>
            <person name="Chen S.E."/>
            <person name="Zhou L.G."/>
            <person name="Ni X.B."/>
            <person name="Tian J.H."/>
            <person name="Sheng Y."/>
            <person name="Liu T."/>
            <person name="Pan Y.S."/>
            <person name="Xia L.Y."/>
            <person name="Li J."/>
            <person name="Zhao F."/>
            <person name="Cao W.C."/>
        </authorList>
    </citation>
    <scope>NUCLEOTIDE SEQUENCE [LARGE SCALE GENOMIC DNA]</scope>
    <source>
        <strain evidence="1">Iper-2018</strain>
    </source>
</reference>
<keyword evidence="2" id="KW-1185">Reference proteome</keyword>
<name>A0AC60QBY2_IXOPE</name>
<gene>
    <name evidence="1" type="ORF">HPB47_021669</name>
</gene>
<proteinExistence type="predicted"/>
<sequence length="372" mass="42250">MTTSDSSGSCVPSDEEKEEPPRKRPKVAVRRRIAAQPQQAAFQQGPPKQQPQRQQQLQLPYQPCGVPFLPQTPYPPMVVTPAALWEHTANTNRPAQNVFTIHDRPSRRDLPEAFQHVQTAARQSTNLGRRDIIELQLLEHYIELWDCQCLGLSPRTKLRIFDRVRLVYHVAQGGWTTVLEGYADPSATYLLGAPTTRASRPRRKKSRHWAFYFCVYRACYHVLRPMFDACKTGQPVSPEWIRKLIGLWQELSHEVPWRTPEPRITTAANASDAGLGVCLPSGNVAIITSKPKGTYLRELYALCLAVILAPPDMQIHCDNQALVSSVRQRDLHILTVGTYTHTSDQRFHSIHLKGSEDLILEVRYIQKWDAGV</sequence>
<comment type="caution">
    <text evidence="1">The sequence shown here is derived from an EMBL/GenBank/DDBJ whole genome shotgun (WGS) entry which is preliminary data.</text>
</comment>
<protein>
    <submittedName>
        <fullName evidence="1">Uncharacterized protein</fullName>
    </submittedName>
</protein>
<organism evidence="1 2">
    <name type="scientific">Ixodes persulcatus</name>
    <name type="common">Taiga tick</name>
    <dbReference type="NCBI Taxonomy" id="34615"/>
    <lineage>
        <taxon>Eukaryota</taxon>
        <taxon>Metazoa</taxon>
        <taxon>Ecdysozoa</taxon>
        <taxon>Arthropoda</taxon>
        <taxon>Chelicerata</taxon>
        <taxon>Arachnida</taxon>
        <taxon>Acari</taxon>
        <taxon>Parasitiformes</taxon>
        <taxon>Ixodida</taxon>
        <taxon>Ixodoidea</taxon>
        <taxon>Ixodidae</taxon>
        <taxon>Ixodinae</taxon>
        <taxon>Ixodes</taxon>
    </lineage>
</organism>
<dbReference type="EMBL" id="JABSTQ010009213">
    <property type="protein sequence ID" value="KAG0431570.1"/>
    <property type="molecule type" value="Genomic_DNA"/>
</dbReference>
<dbReference type="Proteomes" id="UP000805193">
    <property type="component" value="Unassembled WGS sequence"/>
</dbReference>
<evidence type="ECO:0000313" key="2">
    <source>
        <dbReference type="Proteomes" id="UP000805193"/>
    </source>
</evidence>
<accession>A0AC60QBY2</accession>